<sequence length="105" mass="11432">MASACVMQSETRLVPLAPGCSASLACRVARVFRRDVEGVTQRRLRLAMTQGIECLSGNTWLINTSLATHSLIHAWITGPWRVAESPAPTMLRPRGSPPPQSFTTT</sequence>
<evidence type="ECO:0000256" key="1">
    <source>
        <dbReference type="SAM" id="MobiDB-lite"/>
    </source>
</evidence>
<feature type="compositionally biased region" description="Pro residues" evidence="1">
    <location>
        <begin position="95"/>
        <end position="105"/>
    </location>
</feature>
<feature type="region of interest" description="Disordered" evidence="1">
    <location>
        <begin position="86"/>
        <end position="105"/>
    </location>
</feature>
<comment type="caution">
    <text evidence="2">The sequence shown here is derived from an EMBL/GenBank/DDBJ whole genome shotgun (WGS) entry which is preliminary data.</text>
</comment>
<evidence type="ECO:0000313" key="3">
    <source>
        <dbReference type="Proteomes" id="UP000770661"/>
    </source>
</evidence>
<dbReference type="Proteomes" id="UP000770661">
    <property type="component" value="Unassembled WGS sequence"/>
</dbReference>
<dbReference type="AlphaFoldDB" id="A0A8J4YML5"/>
<proteinExistence type="predicted"/>
<gene>
    <name evidence="2" type="ORF">GWK47_036180</name>
</gene>
<organism evidence="2 3">
    <name type="scientific">Chionoecetes opilio</name>
    <name type="common">Atlantic snow crab</name>
    <name type="synonym">Cancer opilio</name>
    <dbReference type="NCBI Taxonomy" id="41210"/>
    <lineage>
        <taxon>Eukaryota</taxon>
        <taxon>Metazoa</taxon>
        <taxon>Ecdysozoa</taxon>
        <taxon>Arthropoda</taxon>
        <taxon>Crustacea</taxon>
        <taxon>Multicrustacea</taxon>
        <taxon>Malacostraca</taxon>
        <taxon>Eumalacostraca</taxon>
        <taxon>Eucarida</taxon>
        <taxon>Decapoda</taxon>
        <taxon>Pleocyemata</taxon>
        <taxon>Brachyura</taxon>
        <taxon>Eubrachyura</taxon>
        <taxon>Majoidea</taxon>
        <taxon>Majidae</taxon>
        <taxon>Chionoecetes</taxon>
    </lineage>
</organism>
<name>A0A8J4YML5_CHIOP</name>
<dbReference type="OrthoDB" id="6373033at2759"/>
<reference evidence="2" key="1">
    <citation type="submission" date="2020-07" db="EMBL/GenBank/DDBJ databases">
        <title>The High-quality genome of the commercially important snow crab, Chionoecetes opilio.</title>
        <authorList>
            <person name="Jeong J.-H."/>
            <person name="Ryu S."/>
        </authorList>
    </citation>
    <scope>NUCLEOTIDE SEQUENCE</scope>
    <source>
        <strain evidence="2">MADBK_172401_WGS</strain>
        <tissue evidence="2">Digestive gland</tissue>
    </source>
</reference>
<evidence type="ECO:0000313" key="2">
    <source>
        <dbReference type="EMBL" id="KAG0726609.1"/>
    </source>
</evidence>
<keyword evidence="3" id="KW-1185">Reference proteome</keyword>
<protein>
    <submittedName>
        <fullName evidence="2">Uncharacterized protein</fullName>
    </submittedName>
</protein>
<dbReference type="EMBL" id="JACEEZ010004166">
    <property type="protein sequence ID" value="KAG0726609.1"/>
    <property type="molecule type" value="Genomic_DNA"/>
</dbReference>
<accession>A0A8J4YML5</accession>